<evidence type="ECO:0000313" key="1">
    <source>
        <dbReference type="EMBL" id="JAH79364.1"/>
    </source>
</evidence>
<sequence length="16" mass="1787">MFSPKIVLLTIANVKL</sequence>
<dbReference type="EMBL" id="GBXM01029213">
    <property type="protein sequence ID" value="JAH79364.1"/>
    <property type="molecule type" value="Transcribed_RNA"/>
</dbReference>
<organism evidence="1">
    <name type="scientific">Anguilla anguilla</name>
    <name type="common">European freshwater eel</name>
    <name type="synonym">Muraena anguilla</name>
    <dbReference type="NCBI Taxonomy" id="7936"/>
    <lineage>
        <taxon>Eukaryota</taxon>
        <taxon>Metazoa</taxon>
        <taxon>Chordata</taxon>
        <taxon>Craniata</taxon>
        <taxon>Vertebrata</taxon>
        <taxon>Euteleostomi</taxon>
        <taxon>Actinopterygii</taxon>
        <taxon>Neopterygii</taxon>
        <taxon>Teleostei</taxon>
        <taxon>Anguilliformes</taxon>
        <taxon>Anguillidae</taxon>
        <taxon>Anguilla</taxon>
    </lineage>
</organism>
<accession>A0A0E9VML4</accession>
<reference evidence="1" key="2">
    <citation type="journal article" date="2015" name="Fish Shellfish Immunol.">
        <title>Early steps in the European eel (Anguilla anguilla)-Vibrio vulnificus interaction in the gills: Role of the RtxA13 toxin.</title>
        <authorList>
            <person name="Callol A."/>
            <person name="Pajuelo D."/>
            <person name="Ebbesson L."/>
            <person name="Teles M."/>
            <person name="MacKenzie S."/>
            <person name="Amaro C."/>
        </authorList>
    </citation>
    <scope>NUCLEOTIDE SEQUENCE</scope>
</reference>
<proteinExistence type="predicted"/>
<reference evidence="1" key="1">
    <citation type="submission" date="2014-11" db="EMBL/GenBank/DDBJ databases">
        <authorList>
            <person name="Amaro Gonzalez C."/>
        </authorList>
    </citation>
    <scope>NUCLEOTIDE SEQUENCE</scope>
</reference>
<protein>
    <submittedName>
        <fullName evidence="1">Uncharacterized protein</fullName>
    </submittedName>
</protein>
<name>A0A0E9VML4_ANGAN</name>
<dbReference type="AlphaFoldDB" id="A0A0E9VML4"/>